<protein>
    <submittedName>
        <fullName evidence="7">O-antigen ligase family protein</fullName>
    </submittedName>
</protein>
<dbReference type="InterPro" id="IPR007016">
    <property type="entry name" value="O-antigen_ligase-rel_domated"/>
</dbReference>
<evidence type="ECO:0000256" key="4">
    <source>
        <dbReference type="ARBA" id="ARBA00023136"/>
    </source>
</evidence>
<accession>A0A7G7GCV7</accession>
<evidence type="ECO:0000313" key="7">
    <source>
        <dbReference type="EMBL" id="QNF34991.1"/>
    </source>
</evidence>
<feature type="transmembrane region" description="Helical" evidence="5">
    <location>
        <begin position="112"/>
        <end position="134"/>
    </location>
</feature>
<reference evidence="7 8" key="1">
    <citation type="journal article" date="2018" name="Int. J. Syst. Evol. Microbiol.">
        <title>Adhaeribacter swui sp. nov., isolated from wet mud.</title>
        <authorList>
            <person name="Kim D.U."/>
            <person name="Kim K.W."/>
            <person name="Kang M.S."/>
            <person name="Kim J.Y."/>
            <person name="Jang J.H."/>
            <person name="Kim M.K."/>
        </authorList>
    </citation>
    <scope>NUCLEOTIDE SEQUENCE [LARGE SCALE GENOMIC DNA]</scope>
    <source>
        <strain evidence="7 8">KCTC 52873</strain>
    </source>
</reference>
<feature type="transmembrane region" description="Helical" evidence="5">
    <location>
        <begin position="155"/>
        <end position="179"/>
    </location>
</feature>
<sequence length="443" mass="51434">MIIRIKKIKNLKIKTKYRAGLTIQKSEGLLLLFSIYCFLCFQITELKVANIKFNELISLLVLPYFLIKAKSINRYLLYFLTYFAILLLLTFIKNLTQEFYLDYKSLSILRWPYFISLSRFIEYLSCFTFALITYKSYNYFKAKGYTKKYITEKLLWVNAYFSLILIVFYILYYLGILSYHNATIIYDAAPYLPEPILRLRAYFIEGGPLGLFYAFLFCITSIVNKRAYFLKSVFILVIILAKSKAGIIAVVGWLFYIIYLKFRSKSITKYIIFLIIVPVFLATAVKVADNYVETYQQTAVLLKDRADDNNFVMGRTAAFYIVPNMIYYNPVFGIGLGNYSLVRNDPRYLDILPPVNDWDLPGLGGLITLLVENGIIGLSLFLAIVFLIHRKYAKYSLLADRSIVLFLLICCLGVQLYFLYIWFLIGFAITSPDDLSQNLHVKA</sequence>
<evidence type="ECO:0000256" key="3">
    <source>
        <dbReference type="ARBA" id="ARBA00022989"/>
    </source>
</evidence>
<gene>
    <name evidence="7" type="ORF">HUW51_20535</name>
</gene>
<feature type="transmembrane region" description="Helical" evidence="5">
    <location>
        <begin position="362"/>
        <end position="388"/>
    </location>
</feature>
<name>A0A7G7GCV7_9BACT</name>
<dbReference type="GO" id="GO:0016874">
    <property type="term" value="F:ligase activity"/>
    <property type="evidence" value="ECO:0007669"/>
    <property type="project" value="UniProtKB-KW"/>
</dbReference>
<feature type="transmembrane region" description="Helical" evidence="5">
    <location>
        <begin position="270"/>
        <end position="288"/>
    </location>
</feature>
<dbReference type="AlphaFoldDB" id="A0A7G7GCV7"/>
<feature type="transmembrane region" description="Helical" evidence="5">
    <location>
        <begin position="325"/>
        <end position="342"/>
    </location>
</feature>
<dbReference type="Pfam" id="PF04932">
    <property type="entry name" value="Wzy_C"/>
    <property type="match status" value="1"/>
</dbReference>
<keyword evidence="8" id="KW-1185">Reference proteome</keyword>
<keyword evidence="3 5" id="KW-1133">Transmembrane helix</keyword>
<evidence type="ECO:0000256" key="1">
    <source>
        <dbReference type="ARBA" id="ARBA00004141"/>
    </source>
</evidence>
<feature type="transmembrane region" description="Helical" evidence="5">
    <location>
        <begin position="234"/>
        <end position="258"/>
    </location>
</feature>
<keyword evidence="2 5" id="KW-0812">Transmembrane</keyword>
<dbReference type="EMBL" id="CP055156">
    <property type="protein sequence ID" value="QNF34991.1"/>
    <property type="molecule type" value="Genomic_DNA"/>
</dbReference>
<evidence type="ECO:0000256" key="5">
    <source>
        <dbReference type="SAM" id="Phobius"/>
    </source>
</evidence>
<feature type="transmembrane region" description="Helical" evidence="5">
    <location>
        <begin position="74"/>
        <end position="92"/>
    </location>
</feature>
<keyword evidence="4 5" id="KW-0472">Membrane</keyword>
<proteinExistence type="predicted"/>
<dbReference type="Proteomes" id="UP000515237">
    <property type="component" value="Chromosome"/>
</dbReference>
<keyword evidence="7" id="KW-0436">Ligase</keyword>
<evidence type="ECO:0000313" key="8">
    <source>
        <dbReference type="Proteomes" id="UP000515237"/>
    </source>
</evidence>
<organism evidence="7 8">
    <name type="scientific">Adhaeribacter swui</name>
    <dbReference type="NCBI Taxonomy" id="2086471"/>
    <lineage>
        <taxon>Bacteria</taxon>
        <taxon>Pseudomonadati</taxon>
        <taxon>Bacteroidota</taxon>
        <taxon>Cytophagia</taxon>
        <taxon>Cytophagales</taxon>
        <taxon>Hymenobacteraceae</taxon>
        <taxon>Adhaeribacter</taxon>
    </lineage>
</organism>
<dbReference type="GO" id="GO:0016020">
    <property type="term" value="C:membrane"/>
    <property type="evidence" value="ECO:0007669"/>
    <property type="project" value="UniProtKB-SubCell"/>
</dbReference>
<feature type="domain" description="O-antigen ligase-related" evidence="6">
    <location>
        <begin position="233"/>
        <end position="382"/>
    </location>
</feature>
<feature type="transmembrane region" description="Helical" evidence="5">
    <location>
        <begin position="403"/>
        <end position="429"/>
    </location>
</feature>
<feature type="transmembrane region" description="Helical" evidence="5">
    <location>
        <begin position="199"/>
        <end position="222"/>
    </location>
</feature>
<evidence type="ECO:0000256" key="2">
    <source>
        <dbReference type="ARBA" id="ARBA00022692"/>
    </source>
</evidence>
<comment type="subcellular location">
    <subcellularLocation>
        <location evidence="1">Membrane</location>
        <topology evidence="1">Multi-pass membrane protein</topology>
    </subcellularLocation>
</comment>
<evidence type="ECO:0000259" key="6">
    <source>
        <dbReference type="Pfam" id="PF04932"/>
    </source>
</evidence>
<dbReference type="KEGG" id="aswu:HUW51_20535"/>
<dbReference type="RefSeq" id="WP_185271484.1">
    <property type="nucleotide sequence ID" value="NZ_CP055156.1"/>
</dbReference>